<keyword evidence="1" id="KW-0812">Transmembrane</keyword>
<sequence length="653" mass="75868">MKDELDILFSRDESDIEEIVENYPAAGQQEKEKIYDICKRKYNKEKSKGVEESEKDGYIKQAEGVEVYKRPKLYRILSAAAALVIVAGGVGGYAFMKNRNSAEFGAGSTETTEIEPGVPQGLIDELNAMADEMLSKLERLEGFHYGRGVDTADNFKGSMVIAEGLDSDQSREKIDLNYCRVTDEELDSVEEMRAFCKSFLVGELYSERIIDDFMGADADEENSEFSRHIGAYFIMYNDKFYSRDIASEEHSFCLTEFSRYELISSEFYDENEEGERTSVFGYGNDVIKCERVYKKSDDRLIQINLDFVKEDDENGAAWKIGSWDICEKDSEGTVCARQVSPNTFDPKLIKEADDDSEFAELQLHEMIVLHSDKELDEYYDKINNAKKEGVYKFKKVDVDKYVDQILAAKNSDELNTLENKSFLYHIMINSSRYFDTAETKYVYLVNYPENRYEGETVVDNRNYYSYLEESGYYHDHYSERLEIYDNKDYVSISQQYKRYFKRELTDEELLMMDSYLPDNYRVIFSDDYEDGYTTPALEFVDSSAILCSHQFSYTLLANFDEWEIDGIEKILDRDCVHIFKKCELGSTNTELWLDIRTGILLKGKEIYEDSDGAVDEFEITELKLNEPIQKREYDITGYTDTSNENYQNEMVED</sequence>
<proteinExistence type="predicted"/>
<keyword evidence="1" id="KW-0472">Membrane</keyword>
<evidence type="ECO:0000313" key="3">
    <source>
        <dbReference type="Proteomes" id="UP000184394"/>
    </source>
</evidence>
<dbReference type="Gene3D" id="2.50.20.10">
    <property type="entry name" value="Lipoprotein localisation LolA/LolB/LppX"/>
    <property type="match status" value="1"/>
</dbReference>
<accession>A0A1M7KMG5</accession>
<organism evidence="2 3">
    <name type="scientific">Ruminococcus flavefaciens</name>
    <dbReference type="NCBI Taxonomy" id="1265"/>
    <lineage>
        <taxon>Bacteria</taxon>
        <taxon>Bacillati</taxon>
        <taxon>Bacillota</taxon>
        <taxon>Clostridia</taxon>
        <taxon>Eubacteriales</taxon>
        <taxon>Oscillospiraceae</taxon>
        <taxon>Ruminococcus</taxon>
    </lineage>
</organism>
<keyword evidence="1" id="KW-1133">Transmembrane helix</keyword>
<reference evidence="2 3" key="1">
    <citation type="submission" date="2016-11" db="EMBL/GenBank/DDBJ databases">
        <authorList>
            <person name="Jaros S."/>
            <person name="Januszkiewicz K."/>
            <person name="Wedrychowicz H."/>
        </authorList>
    </citation>
    <scope>NUCLEOTIDE SEQUENCE [LARGE SCALE GENOMIC DNA]</scope>
    <source>
        <strain evidence="2 3">Y1</strain>
    </source>
</reference>
<feature type="transmembrane region" description="Helical" evidence="1">
    <location>
        <begin position="76"/>
        <end position="96"/>
    </location>
</feature>
<evidence type="ECO:0000313" key="2">
    <source>
        <dbReference type="EMBL" id="SHM66621.1"/>
    </source>
</evidence>
<dbReference type="AlphaFoldDB" id="A0A1M7KMG5"/>
<dbReference type="RefSeq" id="WP_072951322.1">
    <property type="nucleotide sequence ID" value="NZ_FRCT01000009.1"/>
</dbReference>
<name>A0A1M7KMG5_RUMFL</name>
<evidence type="ECO:0000256" key="1">
    <source>
        <dbReference type="SAM" id="Phobius"/>
    </source>
</evidence>
<dbReference type="EMBL" id="FRCT01000009">
    <property type="protein sequence ID" value="SHM66621.1"/>
    <property type="molecule type" value="Genomic_DNA"/>
</dbReference>
<gene>
    <name evidence="2" type="ORF">SAMN04487860_109100</name>
</gene>
<dbReference type="OrthoDB" id="1814436at2"/>
<protein>
    <submittedName>
        <fullName evidence="2">Uncharacterized protein</fullName>
    </submittedName>
</protein>
<dbReference type="Proteomes" id="UP000184394">
    <property type="component" value="Unassembled WGS sequence"/>
</dbReference>